<sequence>MSAATATARFQDGSGTTAGSWVSDGWTVTKRNLIKIRRTPDMVVFAVLQPIMFVLLFSQVYGGSIQVAGTNYTQYLMAGIFAQTVVFGSTFSGSAMAQDLKEGIIDRFRTLPMSPSAVLIGRTNSDLVLNGISVIIMMCTGLLVGWRVNTSFWEFLGGVGLLLLFSYAFSWVMALLGMSVRSPEAINNASFIILFPITFISNAFVQSSTLPEPLRTIADWNPVSALVQAVRQLFGNLGSTPVPDTWPMQNPITTVLVGSALMLVVFVPLAVRKFEAVSSR</sequence>
<dbReference type="RefSeq" id="WP_227896393.1">
    <property type="nucleotide sequence ID" value="NZ_CP099466.1"/>
</dbReference>
<evidence type="ECO:0000259" key="7">
    <source>
        <dbReference type="PROSITE" id="PS51012"/>
    </source>
</evidence>
<evidence type="ECO:0000256" key="2">
    <source>
        <dbReference type="ARBA" id="ARBA00022692"/>
    </source>
</evidence>
<keyword evidence="4 6" id="KW-0472">Membrane</keyword>
<evidence type="ECO:0000256" key="5">
    <source>
        <dbReference type="ARBA" id="ARBA00023251"/>
    </source>
</evidence>
<feature type="domain" description="ABC transmembrane type-2" evidence="7">
    <location>
        <begin position="41"/>
        <end position="277"/>
    </location>
</feature>
<dbReference type="PIRSF" id="PIRSF006648">
    <property type="entry name" value="DrrB"/>
    <property type="match status" value="1"/>
</dbReference>
<evidence type="ECO:0000313" key="9">
    <source>
        <dbReference type="Proteomes" id="UP001139158"/>
    </source>
</evidence>
<feature type="transmembrane region" description="Helical" evidence="6">
    <location>
        <begin position="42"/>
        <end position="62"/>
    </location>
</feature>
<dbReference type="InterPro" id="IPR013525">
    <property type="entry name" value="ABC2_TM"/>
</dbReference>
<comment type="similarity">
    <text evidence="6">Belongs to the ABC-2 integral membrane protein family.</text>
</comment>
<feature type="transmembrane region" description="Helical" evidence="6">
    <location>
        <begin position="152"/>
        <end position="176"/>
    </location>
</feature>
<evidence type="ECO:0000313" key="8">
    <source>
        <dbReference type="EMBL" id="MCC3298525.1"/>
    </source>
</evidence>
<dbReference type="PANTHER" id="PTHR43229">
    <property type="entry name" value="NODULATION PROTEIN J"/>
    <property type="match status" value="1"/>
</dbReference>
<dbReference type="Pfam" id="PF01061">
    <property type="entry name" value="ABC2_membrane"/>
    <property type="match status" value="1"/>
</dbReference>
<keyword evidence="6" id="KW-1003">Cell membrane</keyword>
<feature type="transmembrane region" description="Helical" evidence="6">
    <location>
        <begin position="252"/>
        <end position="271"/>
    </location>
</feature>
<dbReference type="AlphaFoldDB" id="A0A9X1SCF4"/>
<dbReference type="InterPro" id="IPR047817">
    <property type="entry name" value="ABC2_TM_bact-type"/>
</dbReference>
<accession>A0A9X1SCF4</accession>
<dbReference type="PROSITE" id="PS51012">
    <property type="entry name" value="ABC_TM2"/>
    <property type="match status" value="1"/>
</dbReference>
<keyword evidence="9" id="KW-1185">Reference proteome</keyword>
<proteinExistence type="inferred from homology"/>
<feature type="transmembrane region" description="Helical" evidence="6">
    <location>
        <begin position="74"/>
        <end position="97"/>
    </location>
</feature>
<dbReference type="PANTHER" id="PTHR43229:SF2">
    <property type="entry name" value="NODULATION PROTEIN J"/>
    <property type="match status" value="1"/>
</dbReference>
<dbReference type="GO" id="GO:0043190">
    <property type="term" value="C:ATP-binding cassette (ABC) transporter complex"/>
    <property type="evidence" value="ECO:0007669"/>
    <property type="project" value="InterPro"/>
</dbReference>
<evidence type="ECO:0000256" key="6">
    <source>
        <dbReference type="RuleBase" id="RU361157"/>
    </source>
</evidence>
<keyword evidence="3 6" id="KW-1133">Transmembrane helix</keyword>
<dbReference type="GO" id="GO:0140359">
    <property type="term" value="F:ABC-type transporter activity"/>
    <property type="evidence" value="ECO:0007669"/>
    <property type="project" value="InterPro"/>
</dbReference>
<dbReference type="InterPro" id="IPR000412">
    <property type="entry name" value="ABC_2_transport"/>
</dbReference>
<organism evidence="8 9">
    <name type="scientific">Arthrobacter caoxuetaonis</name>
    <dbReference type="NCBI Taxonomy" id="2886935"/>
    <lineage>
        <taxon>Bacteria</taxon>
        <taxon>Bacillati</taxon>
        <taxon>Actinomycetota</taxon>
        <taxon>Actinomycetes</taxon>
        <taxon>Micrococcales</taxon>
        <taxon>Micrococcaceae</taxon>
        <taxon>Arthrobacter</taxon>
    </lineage>
</organism>
<comment type="subcellular location">
    <subcellularLocation>
        <location evidence="6">Cell membrane</location>
        <topology evidence="6">Multi-pass membrane protein</topology>
    </subcellularLocation>
    <subcellularLocation>
        <location evidence="1">Membrane</location>
        <topology evidence="1">Multi-pass membrane protein</topology>
    </subcellularLocation>
</comment>
<dbReference type="InterPro" id="IPR051784">
    <property type="entry name" value="Nod_factor_ABC_transporter"/>
</dbReference>
<gene>
    <name evidence="8" type="ORF">LJ757_12010</name>
</gene>
<reference evidence="8" key="1">
    <citation type="submission" date="2021-10" db="EMBL/GenBank/DDBJ databases">
        <title>Novel species in genus Arthrobacter.</title>
        <authorList>
            <person name="Liu Y."/>
        </authorList>
    </citation>
    <scope>NUCLEOTIDE SEQUENCE</scope>
    <source>
        <strain evidence="8">Zg-Y453</strain>
    </source>
</reference>
<feature type="transmembrane region" description="Helical" evidence="6">
    <location>
        <begin position="127"/>
        <end position="146"/>
    </location>
</feature>
<evidence type="ECO:0000256" key="3">
    <source>
        <dbReference type="ARBA" id="ARBA00022989"/>
    </source>
</evidence>
<comment type="caution">
    <text evidence="8">The sequence shown here is derived from an EMBL/GenBank/DDBJ whole genome shotgun (WGS) entry which is preliminary data.</text>
</comment>
<evidence type="ECO:0000256" key="1">
    <source>
        <dbReference type="ARBA" id="ARBA00004141"/>
    </source>
</evidence>
<dbReference type="Proteomes" id="UP001139158">
    <property type="component" value="Unassembled WGS sequence"/>
</dbReference>
<feature type="transmembrane region" description="Helical" evidence="6">
    <location>
        <begin position="188"/>
        <end position="205"/>
    </location>
</feature>
<keyword evidence="5" id="KW-0046">Antibiotic resistance</keyword>
<name>A0A9X1SCF4_9MICC</name>
<protein>
    <recommendedName>
        <fullName evidence="6">Transport permease protein</fullName>
    </recommendedName>
</protein>
<keyword evidence="2 6" id="KW-0812">Transmembrane</keyword>
<dbReference type="GO" id="GO:0046677">
    <property type="term" value="P:response to antibiotic"/>
    <property type="evidence" value="ECO:0007669"/>
    <property type="project" value="UniProtKB-KW"/>
</dbReference>
<keyword evidence="6" id="KW-0813">Transport</keyword>
<dbReference type="EMBL" id="JAJFZV010000012">
    <property type="protein sequence ID" value="MCC3298525.1"/>
    <property type="molecule type" value="Genomic_DNA"/>
</dbReference>
<evidence type="ECO:0000256" key="4">
    <source>
        <dbReference type="ARBA" id="ARBA00023136"/>
    </source>
</evidence>